<comment type="caution">
    <text evidence="1">The sequence shown here is derived from an EMBL/GenBank/DDBJ whole genome shotgun (WGS) entry which is preliminary data.</text>
</comment>
<name>A0A4Y7RRQ4_9FIRM</name>
<keyword evidence="2" id="KW-1185">Reference proteome</keyword>
<dbReference type="EMBL" id="QFFZ01000012">
    <property type="protein sequence ID" value="TEB11675.1"/>
    <property type="molecule type" value="Genomic_DNA"/>
</dbReference>
<dbReference type="AlphaFoldDB" id="A0A4Y7RRQ4"/>
<sequence>MSYKLFPVGKLIKREQFTIAHIMPDYSPALKYLELFSHAIIFLEWNEGNDFLSRISHVRTGQRLTACRAL</sequence>
<evidence type="ECO:0000313" key="2">
    <source>
        <dbReference type="Proteomes" id="UP000297597"/>
    </source>
</evidence>
<protein>
    <submittedName>
        <fullName evidence="1">Uncharacterized protein</fullName>
    </submittedName>
</protein>
<proteinExistence type="predicted"/>
<evidence type="ECO:0000313" key="1">
    <source>
        <dbReference type="EMBL" id="TEB11675.1"/>
    </source>
</evidence>
<reference evidence="1 2" key="1">
    <citation type="journal article" date="2018" name="Environ. Microbiol.">
        <title>Novel energy conservation strategies and behaviour of Pelotomaculum schinkii driving syntrophic propionate catabolism.</title>
        <authorList>
            <person name="Hidalgo-Ahumada C.A.P."/>
            <person name="Nobu M.K."/>
            <person name="Narihiro T."/>
            <person name="Tamaki H."/>
            <person name="Liu W.T."/>
            <person name="Kamagata Y."/>
            <person name="Stams A.J.M."/>
            <person name="Imachi H."/>
            <person name="Sousa D.Z."/>
        </authorList>
    </citation>
    <scope>NUCLEOTIDE SEQUENCE [LARGE SCALE GENOMIC DNA]</scope>
    <source>
        <strain evidence="1 2">MGP</strain>
    </source>
</reference>
<dbReference type="Proteomes" id="UP000297597">
    <property type="component" value="Unassembled WGS sequence"/>
</dbReference>
<organism evidence="1 2">
    <name type="scientific">Pelotomaculum propionicicum</name>
    <dbReference type="NCBI Taxonomy" id="258475"/>
    <lineage>
        <taxon>Bacteria</taxon>
        <taxon>Bacillati</taxon>
        <taxon>Bacillota</taxon>
        <taxon>Clostridia</taxon>
        <taxon>Eubacteriales</taxon>
        <taxon>Desulfotomaculaceae</taxon>
        <taxon>Pelotomaculum</taxon>
    </lineage>
</organism>
<gene>
    <name evidence="1" type="ORF">Pmgp_01471</name>
</gene>
<accession>A0A4Y7RRQ4</accession>